<feature type="domain" description="Glycosyl transferase family 1" evidence="1">
    <location>
        <begin position="260"/>
        <end position="406"/>
    </location>
</feature>
<keyword evidence="2" id="KW-0808">Transferase</keyword>
<name>A0A7V8V3D9_9BACT</name>
<dbReference type="Gene3D" id="3.40.50.2000">
    <property type="entry name" value="Glycogen Phosphorylase B"/>
    <property type="match status" value="1"/>
</dbReference>
<protein>
    <submittedName>
        <fullName evidence="2">Glycosyltransferase Gtf1</fullName>
        <ecNumber evidence="2">2.4.1.-</ecNumber>
    </submittedName>
</protein>
<dbReference type="EMBL" id="JABRWO010000003">
    <property type="protein sequence ID" value="MBA2114193.1"/>
    <property type="molecule type" value="Genomic_DNA"/>
</dbReference>
<dbReference type="SUPFAM" id="SSF53756">
    <property type="entry name" value="UDP-Glycosyltransferase/glycogen phosphorylase"/>
    <property type="match status" value="1"/>
</dbReference>
<keyword evidence="2" id="KW-0328">Glycosyltransferase</keyword>
<gene>
    <name evidence="2" type="primary">gtf1_2</name>
    <name evidence="2" type="ORF">HOV93_13490</name>
</gene>
<dbReference type="PANTHER" id="PTHR46401">
    <property type="entry name" value="GLYCOSYLTRANSFERASE WBBK-RELATED"/>
    <property type="match status" value="1"/>
</dbReference>
<dbReference type="Pfam" id="PF00534">
    <property type="entry name" value="Glycos_transf_1"/>
    <property type="match status" value="1"/>
</dbReference>
<dbReference type="AlphaFoldDB" id="A0A7V8V3D9"/>
<sequence>MNTSMRRLLIDITHTASQDYHTGIQRVVRSLARESLAYSANPESKVECLPVVNLNGQFVHVDRWCAARGYRKSRTDWTTFCQNLVPDMLGTSSRLALNKLGTRIRKLLYPRTIDRAARNMLRKMRPKPVAVNPGPGDVILMPDSWWDLPEMFDTIHDARLNGALVGAMVHDLIPIRYPEFFDEGLRNTFTNWAERLVHSIDFFLGDAQAAEDDLWLFAQEQNAALDKSHVGHVRLGCDIRPINPITYSRVPANVRKLFSDRAKAPYLMVSTIEIRKNHHYLLDAFELLWNEGQDVSLALVGRVGWKCDDLIERIANHPEAGKRLHLLNNINDDALNYIYQKSKAFLFSSKAEGFGLPIVEAQHHGLHVFASDIPIFREVAGSGANFFSLDNPSDLQQQIVDFENDRGWESEPNITVKNEPWKAVFPKLVNTVNQLASNVQDSRLANASQAA</sequence>
<dbReference type="EC" id="2.4.1.-" evidence="2"/>
<dbReference type="InterPro" id="IPR001296">
    <property type="entry name" value="Glyco_trans_1"/>
</dbReference>
<reference evidence="2 3" key="1">
    <citation type="submission" date="2020-05" db="EMBL/GenBank/DDBJ databases">
        <title>Bremerella alba sp. nov., a novel planctomycete isolated from the surface of the macroalga Fucus spiralis.</title>
        <authorList>
            <person name="Godinho O."/>
            <person name="Botelho R."/>
            <person name="Albuquerque L."/>
            <person name="Wiegand S."/>
            <person name="Da Costa M.S."/>
            <person name="Lobo-Da-Cunha A."/>
            <person name="Jogler C."/>
            <person name="Lage O.M."/>
        </authorList>
    </citation>
    <scope>NUCLEOTIDE SEQUENCE [LARGE SCALE GENOMIC DNA]</scope>
    <source>
        <strain evidence="2 3">FF15</strain>
    </source>
</reference>
<organism evidence="2 3">
    <name type="scientific">Bremerella alba</name>
    <dbReference type="NCBI Taxonomy" id="980252"/>
    <lineage>
        <taxon>Bacteria</taxon>
        <taxon>Pseudomonadati</taxon>
        <taxon>Planctomycetota</taxon>
        <taxon>Planctomycetia</taxon>
        <taxon>Pirellulales</taxon>
        <taxon>Pirellulaceae</taxon>
        <taxon>Bremerella</taxon>
    </lineage>
</organism>
<comment type="caution">
    <text evidence="2">The sequence shown here is derived from an EMBL/GenBank/DDBJ whole genome shotgun (WGS) entry which is preliminary data.</text>
</comment>
<keyword evidence="3" id="KW-1185">Reference proteome</keyword>
<dbReference type="CDD" id="cd03809">
    <property type="entry name" value="GT4_MtfB-like"/>
    <property type="match status" value="1"/>
</dbReference>
<dbReference type="PANTHER" id="PTHR46401:SF9">
    <property type="entry name" value="MANNOSYLTRANSFERASE A"/>
    <property type="match status" value="1"/>
</dbReference>
<proteinExistence type="predicted"/>
<dbReference type="Proteomes" id="UP000551616">
    <property type="component" value="Unassembled WGS sequence"/>
</dbReference>
<accession>A0A7V8V3D9</accession>
<dbReference type="GO" id="GO:0016757">
    <property type="term" value="F:glycosyltransferase activity"/>
    <property type="evidence" value="ECO:0007669"/>
    <property type="project" value="UniProtKB-KW"/>
</dbReference>
<evidence type="ECO:0000313" key="3">
    <source>
        <dbReference type="Proteomes" id="UP000551616"/>
    </source>
</evidence>
<evidence type="ECO:0000259" key="1">
    <source>
        <dbReference type="Pfam" id="PF00534"/>
    </source>
</evidence>
<evidence type="ECO:0000313" key="2">
    <source>
        <dbReference type="EMBL" id="MBA2114193.1"/>
    </source>
</evidence>